<evidence type="ECO:0000313" key="3">
    <source>
        <dbReference type="Proteomes" id="UP000198620"/>
    </source>
</evidence>
<dbReference type="Proteomes" id="UP000198620">
    <property type="component" value="Unassembled WGS sequence"/>
</dbReference>
<accession>A0A1H7MEU0</accession>
<organism evidence="2 3">
    <name type="scientific">Nitrosovibrio tenuis</name>
    <dbReference type="NCBI Taxonomy" id="1233"/>
    <lineage>
        <taxon>Bacteria</taxon>
        <taxon>Pseudomonadati</taxon>
        <taxon>Pseudomonadota</taxon>
        <taxon>Betaproteobacteria</taxon>
        <taxon>Nitrosomonadales</taxon>
        <taxon>Nitrosomonadaceae</taxon>
        <taxon>Nitrosovibrio</taxon>
    </lineage>
</organism>
<feature type="transmembrane region" description="Helical" evidence="1">
    <location>
        <begin position="173"/>
        <end position="194"/>
    </location>
</feature>
<sequence length="235" mass="25860">MDPANPDFMAGVRIIRKRPTPNQLTMQEVPDLVACEECDAIYRRPTLGRKEVARCRCCGAELDRDTGGLGRHVLPLAIAGLIMYIIANAFPIAEMELRGFVSRTTLIGSVFSLYTEGMPLVAFLVLATTILFPLIQLLALIYLLTSLSVSEKRSGYPIAVNVLGRLIQSLRPWVMVEVFLLGAIVAFVKMTSIATVLPGVALWAFGALTFLLTSVLSFNPRHIWRTSLPERGNKA</sequence>
<dbReference type="InterPro" id="IPR007498">
    <property type="entry name" value="PqiA-like"/>
</dbReference>
<reference evidence="2 3" key="1">
    <citation type="submission" date="2016-10" db="EMBL/GenBank/DDBJ databases">
        <authorList>
            <person name="de Groot N.N."/>
        </authorList>
    </citation>
    <scope>NUCLEOTIDE SEQUENCE [LARGE SCALE GENOMIC DNA]</scope>
    <source>
        <strain evidence="2 3">Nv1</strain>
    </source>
</reference>
<dbReference type="STRING" id="1233.SAMN05216387_10551"/>
<keyword evidence="3" id="KW-1185">Reference proteome</keyword>
<feature type="transmembrane region" description="Helical" evidence="1">
    <location>
        <begin position="200"/>
        <end position="218"/>
    </location>
</feature>
<dbReference type="Pfam" id="PF04403">
    <property type="entry name" value="PqiA"/>
    <property type="match status" value="1"/>
</dbReference>
<feature type="transmembrane region" description="Helical" evidence="1">
    <location>
        <begin position="120"/>
        <end position="144"/>
    </location>
</feature>
<proteinExistence type="predicted"/>
<dbReference type="EMBL" id="FOBH01000005">
    <property type="protein sequence ID" value="SEL09733.1"/>
    <property type="molecule type" value="Genomic_DNA"/>
</dbReference>
<name>A0A1H7MEU0_9PROT</name>
<feature type="transmembrane region" description="Helical" evidence="1">
    <location>
        <begin position="73"/>
        <end position="93"/>
    </location>
</feature>
<keyword evidence="1" id="KW-0812">Transmembrane</keyword>
<keyword evidence="1" id="KW-0472">Membrane</keyword>
<keyword evidence="1" id="KW-1133">Transmembrane helix</keyword>
<evidence type="ECO:0000313" key="2">
    <source>
        <dbReference type="EMBL" id="SEL09733.1"/>
    </source>
</evidence>
<evidence type="ECO:0000256" key="1">
    <source>
        <dbReference type="SAM" id="Phobius"/>
    </source>
</evidence>
<protein>
    <submittedName>
        <fullName evidence="2">Paraquat-inducible protein A</fullName>
    </submittedName>
</protein>
<gene>
    <name evidence="2" type="ORF">SAMN05216387_10551</name>
</gene>
<dbReference type="AlphaFoldDB" id="A0A1H7MEU0"/>